<name>A0ABY2SHM3_9HYPH</name>
<dbReference type="RefSeq" id="WP_136991778.1">
    <property type="nucleotide sequence ID" value="NZ_SZPQ01000032.1"/>
</dbReference>
<evidence type="ECO:0000313" key="5">
    <source>
        <dbReference type="EMBL" id="TKI04174.1"/>
    </source>
</evidence>
<dbReference type="CDD" id="cd00503">
    <property type="entry name" value="Frataxin"/>
    <property type="match status" value="1"/>
</dbReference>
<proteinExistence type="inferred from homology"/>
<evidence type="ECO:0000256" key="1">
    <source>
        <dbReference type="ARBA" id="ARBA00008183"/>
    </source>
</evidence>
<dbReference type="Gene3D" id="3.30.920.10">
    <property type="entry name" value="Frataxin/CyaY"/>
    <property type="match status" value="1"/>
</dbReference>
<evidence type="ECO:0000256" key="2">
    <source>
        <dbReference type="ARBA" id="ARBA00022723"/>
    </source>
</evidence>
<organism evidence="5 6">
    <name type="scientific">Martelella alba</name>
    <dbReference type="NCBI Taxonomy" id="2590451"/>
    <lineage>
        <taxon>Bacteria</taxon>
        <taxon>Pseudomonadati</taxon>
        <taxon>Pseudomonadota</taxon>
        <taxon>Alphaproteobacteria</taxon>
        <taxon>Hyphomicrobiales</taxon>
        <taxon>Aurantimonadaceae</taxon>
        <taxon>Martelella</taxon>
    </lineage>
</organism>
<dbReference type="InterPro" id="IPR036524">
    <property type="entry name" value="Frataxin/CyaY_sf"/>
</dbReference>
<dbReference type="SMART" id="SM01219">
    <property type="entry name" value="Frataxin_Cyay"/>
    <property type="match status" value="1"/>
</dbReference>
<dbReference type="PROSITE" id="PS50810">
    <property type="entry name" value="FRATAXIN_2"/>
    <property type="match status" value="1"/>
</dbReference>
<accession>A0ABY2SHM3</accession>
<sequence>MNDTEFHQLADGLMRGIEDALDAWRGDSDIDYETDGGVMKLTFENGSSMVINRQEPLHQIWLATKTGGYHFDYRDNDWRCDRSGETFAALFSRSCSAQAGESFILKDAAR</sequence>
<keyword evidence="6" id="KW-1185">Reference proteome</keyword>
<evidence type="ECO:0000256" key="4">
    <source>
        <dbReference type="HAMAP-Rule" id="MF_00142"/>
    </source>
</evidence>
<dbReference type="NCBIfam" id="TIGR03421">
    <property type="entry name" value="FeS_CyaY"/>
    <property type="match status" value="1"/>
</dbReference>
<dbReference type="InterPro" id="IPR002908">
    <property type="entry name" value="Frataxin/CyaY"/>
</dbReference>
<comment type="caution">
    <text evidence="5">The sequence shown here is derived from an EMBL/GenBank/DDBJ whole genome shotgun (WGS) entry which is preliminary data.</text>
</comment>
<dbReference type="PANTHER" id="PTHR16821">
    <property type="entry name" value="FRATAXIN"/>
    <property type="match status" value="1"/>
</dbReference>
<dbReference type="PANTHER" id="PTHR16821:SF2">
    <property type="entry name" value="FRATAXIN, MITOCHONDRIAL"/>
    <property type="match status" value="1"/>
</dbReference>
<dbReference type="Pfam" id="PF01491">
    <property type="entry name" value="Frataxin_Cyay"/>
    <property type="match status" value="1"/>
</dbReference>
<dbReference type="EMBL" id="SZPQ01000032">
    <property type="protein sequence ID" value="TKI04174.1"/>
    <property type="molecule type" value="Genomic_DNA"/>
</dbReference>
<reference evidence="5 6" key="1">
    <citation type="submission" date="2019-04" db="EMBL/GenBank/DDBJ databases">
        <authorList>
            <person name="Li M."/>
            <person name="Gao C."/>
        </authorList>
    </citation>
    <scope>NUCLEOTIDE SEQUENCE [LARGE SCALE GENOMIC DNA]</scope>
    <source>
        <strain evidence="5 6">BGMRC 2031</strain>
    </source>
</reference>
<keyword evidence="3 4" id="KW-0408">Iron</keyword>
<comment type="similarity">
    <text evidence="1 4">Belongs to the frataxin family.</text>
</comment>
<protein>
    <recommendedName>
        <fullName evidence="4">Iron-sulfur cluster assembly protein CyaY</fullName>
    </recommendedName>
</protein>
<gene>
    <name evidence="4 5" type="primary">cyaY</name>
    <name evidence="5" type="ORF">FCN80_19025</name>
</gene>
<dbReference type="InterPro" id="IPR020895">
    <property type="entry name" value="Frataxin_CS"/>
</dbReference>
<evidence type="ECO:0000313" key="6">
    <source>
        <dbReference type="Proteomes" id="UP000305202"/>
    </source>
</evidence>
<dbReference type="InterPro" id="IPR047584">
    <property type="entry name" value="CyaY"/>
</dbReference>
<dbReference type="SUPFAM" id="SSF55387">
    <property type="entry name" value="Frataxin/Nqo15-like"/>
    <property type="match status" value="1"/>
</dbReference>
<dbReference type="HAMAP" id="MF_00142">
    <property type="entry name" value="CyaY"/>
    <property type="match status" value="1"/>
</dbReference>
<dbReference type="PROSITE" id="PS01344">
    <property type="entry name" value="FRATAXIN_1"/>
    <property type="match status" value="1"/>
</dbReference>
<dbReference type="Proteomes" id="UP000305202">
    <property type="component" value="Unassembled WGS sequence"/>
</dbReference>
<evidence type="ECO:0000256" key="3">
    <source>
        <dbReference type="ARBA" id="ARBA00023004"/>
    </source>
</evidence>
<keyword evidence="2 4" id="KW-0479">Metal-binding</keyword>
<comment type="function">
    <text evidence="4">Involved in iron-sulfur (Fe-S) cluster assembly. May act as a regulator of Fe-S biogenesis.</text>
</comment>